<reference evidence="3" key="2">
    <citation type="journal article" date="2021" name="Microorganisms">
        <title>Bacterial Dimethylsulfoniopropionate Biosynthesis in the East China Sea.</title>
        <authorList>
            <person name="Liu J."/>
            <person name="Zhang Y."/>
            <person name="Liu J."/>
            <person name="Zhong H."/>
            <person name="Williams B.T."/>
            <person name="Zheng Y."/>
            <person name="Curson A.R.J."/>
            <person name="Sun C."/>
            <person name="Sun H."/>
            <person name="Song D."/>
            <person name="Wagner Mackenzie B."/>
            <person name="Bermejo Martinez A."/>
            <person name="Todd J.D."/>
            <person name="Zhang X.H."/>
        </authorList>
    </citation>
    <scope>NUCLEOTIDE SEQUENCE</scope>
    <source>
        <strain evidence="3">AESS21</strain>
    </source>
</reference>
<dbReference type="GO" id="GO:0009190">
    <property type="term" value="P:cyclic nucleotide biosynthetic process"/>
    <property type="evidence" value="ECO:0007669"/>
    <property type="project" value="InterPro"/>
</dbReference>
<dbReference type="SUPFAM" id="SSF55073">
    <property type="entry name" value="Nucleotide cyclase"/>
    <property type="match status" value="1"/>
</dbReference>
<dbReference type="AlphaFoldDB" id="A0A944CF16"/>
<dbReference type="Pfam" id="PF00211">
    <property type="entry name" value="Guanylate_cyc"/>
    <property type="match status" value="1"/>
</dbReference>
<gene>
    <name evidence="3" type="ORF">DYI23_12455</name>
</gene>
<dbReference type="Pfam" id="PF05226">
    <property type="entry name" value="CHASE2"/>
    <property type="match status" value="1"/>
</dbReference>
<dbReference type="InterPro" id="IPR029787">
    <property type="entry name" value="Nucleotide_cyclase"/>
</dbReference>
<feature type="domain" description="Guanylate cyclase" evidence="2">
    <location>
        <begin position="406"/>
        <end position="538"/>
    </location>
</feature>
<name>A0A944CF16_9HYPH</name>
<keyword evidence="1" id="KW-0812">Transmembrane</keyword>
<sequence length="649" mass="70021">MMAQKPRRQGRPSQRLLVALAVGALAAVLSLPLASRLGPVLDDLLVISVLGDCNDCENDIVLVTFTEETLAQFPYRSPIDRGFLAELIENIDAASPRKIGLDVLIDGPSEPAKDKQLLDAVDRSKAPVILAEAGTRERLTHEQAAYLQAVLSERQSGSIVLQRDESDGVLRHLPRLEDESGTPVRSFAEALAGEALPEEKATGRIIYQYRSDGPSPFPQYPAQTVAYLPKAWFTDKYVLIGTDLPYVDQHPTPMVSLAGSEAGTLTGIEVHATILAQQLSGRSLGSASFLETIALMVLAGLAASFGFLVIARPLTYFTLLFLAIGAYLAAAWMLVSLEILLLPVLGPPAAAVCSALIMALMRWRRDRSERVFLRTAFSKYVSPALVKRLTSGDISLKLGGEKRPVTYLFTDLQGFTSLSETLPPEQMAELLNSYLDRICDLATEHGATIDKIIGDAVVCFFGAPDVDPDQARRALELSLALDTFCESFRADANDRSIALGVTRIGIHHGEAVIGNFGGSRFFDYTGIGDTVNTAARLEGANRFIGTRICVSAAVAAKSPGHHFRPLGDLILKGRSQPVACFEPVSNEDHSSAWMQAYLAAYQKMSDASPDALSCLESVAALKPDDGPTQFHIERLRDGAVGTKVTLSGK</sequence>
<feature type="transmembrane region" description="Helical" evidence="1">
    <location>
        <begin position="289"/>
        <end position="309"/>
    </location>
</feature>
<keyword evidence="1" id="KW-1133">Transmembrane helix</keyword>
<dbReference type="EMBL" id="QTKU01000003">
    <property type="protein sequence ID" value="MBS8261031.1"/>
    <property type="molecule type" value="Genomic_DNA"/>
</dbReference>
<accession>A0A944CF16</accession>
<proteinExistence type="predicted"/>
<dbReference type="GO" id="GO:0035556">
    <property type="term" value="P:intracellular signal transduction"/>
    <property type="evidence" value="ECO:0007669"/>
    <property type="project" value="InterPro"/>
</dbReference>
<dbReference type="PROSITE" id="PS50125">
    <property type="entry name" value="GUANYLATE_CYCLASE_2"/>
    <property type="match status" value="1"/>
</dbReference>
<dbReference type="SMART" id="SM01080">
    <property type="entry name" value="CHASE2"/>
    <property type="match status" value="1"/>
</dbReference>
<feature type="transmembrane region" description="Helical" evidence="1">
    <location>
        <begin position="316"/>
        <end position="334"/>
    </location>
</feature>
<dbReference type="PANTHER" id="PTHR43081:SF1">
    <property type="entry name" value="ADENYLATE CYCLASE, TERMINAL-DIFFERENTIATION SPECIFIC"/>
    <property type="match status" value="1"/>
</dbReference>
<protein>
    <submittedName>
        <fullName evidence="3">Adenylate/guanylate cyclase domain-containing protein</fullName>
    </submittedName>
</protein>
<dbReference type="Gene3D" id="3.30.70.1230">
    <property type="entry name" value="Nucleotide cyclase"/>
    <property type="match status" value="1"/>
</dbReference>
<dbReference type="Proteomes" id="UP000705379">
    <property type="component" value="Unassembled WGS sequence"/>
</dbReference>
<evidence type="ECO:0000256" key="1">
    <source>
        <dbReference type="SAM" id="Phobius"/>
    </source>
</evidence>
<evidence type="ECO:0000259" key="2">
    <source>
        <dbReference type="PROSITE" id="PS50125"/>
    </source>
</evidence>
<dbReference type="InterPro" id="IPR050697">
    <property type="entry name" value="Adenylyl/Guanylyl_Cyclase_3/4"/>
</dbReference>
<evidence type="ECO:0000313" key="4">
    <source>
        <dbReference type="Proteomes" id="UP000705379"/>
    </source>
</evidence>
<reference evidence="3" key="1">
    <citation type="submission" date="2018-08" db="EMBL/GenBank/DDBJ databases">
        <authorList>
            <person name="Jin W."/>
            <person name="Wang H."/>
            <person name="Yang Y."/>
            <person name="Li M."/>
            <person name="Liu J."/>
        </authorList>
    </citation>
    <scope>NUCLEOTIDE SEQUENCE</scope>
    <source>
        <strain evidence="3">AESS21</strain>
    </source>
</reference>
<dbReference type="InterPro" id="IPR007890">
    <property type="entry name" value="CHASE2"/>
</dbReference>
<dbReference type="InterPro" id="IPR001054">
    <property type="entry name" value="A/G_cyclase"/>
</dbReference>
<keyword evidence="1" id="KW-0472">Membrane</keyword>
<dbReference type="PANTHER" id="PTHR43081">
    <property type="entry name" value="ADENYLATE CYCLASE, TERMINAL-DIFFERENTIATION SPECIFIC-RELATED"/>
    <property type="match status" value="1"/>
</dbReference>
<dbReference type="SMART" id="SM00044">
    <property type="entry name" value="CYCc"/>
    <property type="match status" value="1"/>
</dbReference>
<evidence type="ECO:0000313" key="3">
    <source>
        <dbReference type="EMBL" id="MBS8261031.1"/>
    </source>
</evidence>
<dbReference type="RefSeq" id="WP_213216498.1">
    <property type="nucleotide sequence ID" value="NZ_QTKU01000003.1"/>
</dbReference>
<dbReference type="GO" id="GO:0004016">
    <property type="term" value="F:adenylate cyclase activity"/>
    <property type="evidence" value="ECO:0007669"/>
    <property type="project" value="UniProtKB-ARBA"/>
</dbReference>
<comment type="caution">
    <text evidence="3">The sequence shown here is derived from an EMBL/GenBank/DDBJ whole genome shotgun (WGS) entry which is preliminary data.</text>
</comment>
<dbReference type="CDD" id="cd07302">
    <property type="entry name" value="CHD"/>
    <property type="match status" value="1"/>
</dbReference>
<feature type="transmembrane region" description="Helical" evidence="1">
    <location>
        <begin position="340"/>
        <end position="360"/>
    </location>
</feature>
<organism evidence="3 4">
    <name type="scientific">Roseibium polysiphoniae</name>
    <dbReference type="NCBI Taxonomy" id="2571221"/>
    <lineage>
        <taxon>Bacteria</taxon>
        <taxon>Pseudomonadati</taxon>
        <taxon>Pseudomonadota</taxon>
        <taxon>Alphaproteobacteria</taxon>
        <taxon>Hyphomicrobiales</taxon>
        <taxon>Stappiaceae</taxon>
        <taxon>Roseibium</taxon>
    </lineage>
</organism>